<feature type="region of interest" description="Disordered" evidence="5">
    <location>
        <begin position="68"/>
        <end position="93"/>
    </location>
</feature>
<comment type="subcellular location">
    <subcellularLocation>
        <location evidence="1">Membrane</location>
        <topology evidence="1">Multi-pass membrane protein</topology>
    </subcellularLocation>
</comment>
<keyword evidence="4 6" id="KW-0472">Membrane</keyword>
<evidence type="ECO:0000256" key="6">
    <source>
        <dbReference type="SAM" id="Phobius"/>
    </source>
</evidence>
<evidence type="ECO:0000256" key="4">
    <source>
        <dbReference type="ARBA" id="ARBA00023136"/>
    </source>
</evidence>
<feature type="region of interest" description="Disordered" evidence="5">
    <location>
        <begin position="152"/>
        <end position="173"/>
    </location>
</feature>
<feature type="transmembrane region" description="Helical" evidence="6">
    <location>
        <begin position="373"/>
        <end position="395"/>
    </location>
</feature>
<dbReference type="SUPFAM" id="SSF103473">
    <property type="entry name" value="MFS general substrate transporter"/>
    <property type="match status" value="1"/>
</dbReference>
<keyword evidence="3 6" id="KW-1133">Transmembrane helix</keyword>
<evidence type="ECO:0000256" key="5">
    <source>
        <dbReference type="SAM" id="MobiDB-lite"/>
    </source>
</evidence>
<keyword evidence="9" id="KW-1185">Reference proteome</keyword>
<proteinExistence type="predicted"/>
<evidence type="ECO:0000256" key="1">
    <source>
        <dbReference type="ARBA" id="ARBA00004141"/>
    </source>
</evidence>
<dbReference type="EMBL" id="CP126210">
    <property type="protein sequence ID" value="WIA12172.1"/>
    <property type="molecule type" value="Genomic_DNA"/>
</dbReference>
<evidence type="ECO:0000256" key="2">
    <source>
        <dbReference type="ARBA" id="ARBA00022692"/>
    </source>
</evidence>
<feature type="transmembrane region" description="Helical" evidence="6">
    <location>
        <begin position="576"/>
        <end position="602"/>
    </location>
</feature>
<feature type="transmembrane region" description="Helical" evidence="6">
    <location>
        <begin position="314"/>
        <end position="334"/>
    </location>
</feature>
<sequence length="806" mass="84263">MFLQAAQAAVQPRHKFSPALLNMRHIERTLAFQKEFAKADKVKQQADQLELLELSQLGADIAGKQEAERAHLAAKHSKERESASKKASSSVLAAQQRRDYEAAKLSLSRGHAAQRLSLQQGLRSSLGLARPTKLLGLPSFNSSLTETRSLVPDPAPARGFEAQLPPPPRSAERCRSPLGASGLYVARAAGSPPASPPAGVLRASLGVTAALAFMIPVFLFKDPLATRSWECDGAAGAAQQAACSSAWESGDSAAFCALEPTAWRWINHDSLVARFNLVCGQAWKVQLTNSLFFLGAFAGSGIFGLLCDRWGRKLPLFLATVIITASMFGLLGATSYWAVAGLRVLCGVGAAGQIHCNFLLVTECVGPNARGRACVGALLPFTIGEFLLVALAVALPAWNHLAIAAGAINTAGLFLFPFIPESARWLLSQGKQQQATELLQAIAAANGSHMPQQPLVCSKETTAPSDTASHCSYIDSASDTDSSRNIAGNSSSTAAGQQLGLMALLRNRSLLMRGVALLITWYALMQVYAGISLGAGGLPGSVYATFAMGTAAEVAAVLVVLLLVDRVGRHNVVSIGLLLGGGACLACAVVPGTTVVAALAAIGKFGCSASQSVIPIYTAELFPTSVRSTAVGICSQACRLGAIAAPFMLMLGSSLRLVSPVFLPYLVFGAISCLAGLLVLLLPETLGAAMPETMADLEQLQSFFSAQPWRHGCTGILTFMFRTRAATATVVTAASAAGKYAADSVPVIVEATISQGSSQDALSDDSLFHGSEYKCTKYSKPADAAAADSYDDDVSVAGGHIDIEQP</sequence>
<feature type="transmembrane region" description="Helical" evidence="6">
    <location>
        <begin position="200"/>
        <end position="220"/>
    </location>
</feature>
<protein>
    <recommendedName>
        <fullName evidence="7">Major facilitator superfamily (MFS) profile domain-containing protein</fullName>
    </recommendedName>
</protein>
<dbReference type="PROSITE" id="PS50850">
    <property type="entry name" value="MFS"/>
    <property type="match status" value="1"/>
</dbReference>
<dbReference type="InterPro" id="IPR005828">
    <property type="entry name" value="MFS_sugar_transport-like"/>
</dbReference>
<feature type="transmembrane region" description="Helical" evidence="6">
    <location>
        <begin position="543"/>
        <end position="564"/>
    </location>
</feature>
<feature type="domain" description="Major facilitator superfamily (MFS) profile" evidence="7">
    <location>
        <begin position="237"/>
        <end position="687"/>
    </location>
</feature>
<dbReference type="Pfam" id="PF00083">
    <property type="entry name" value="Sugar_tr"/>
    <property type="match status" value="1"/>
</dbReference>
<evidence type="ECO:0000313" key="8">
    <source>
        <dbReference type="EMBL" id="WIA12172.1"/>
    </source>
</evidence>
<reference evidence="8 9" key="1">
    <citation type="submission" date="2023-05" db="EMBL/GenBank/DDBJ databases">
        <title>A 100% complete, gapless, phased diploid assembly of the Scenedesmus obliquus UTEX 3031 genome.</title>
        <authorList>
            <person name="Biondi T.C."/>
            <person name="Hanschen E.R."/>
            <person name="Kwon T."/>
            <person name="Eng W."/>
            <person name="Kruse C.P.S."/>
            <person name="Koehler S.I."/>
            <person name="Kunde Y."/>
            <person name="Gleasner C.D."/>
            <person name="You Mak K.T."/>
            <person name="Polle J."/>
            <person name="Hovde B.T."/>
            <person name="Starkenburg S.R."/>
        </authorList>
    </citation>
    <scope>NUCLEOTIDE SEQUENCE [LARGE SCALE GENOMIC DNA]</scope>
    <source>
        <strain evidence="8 9">DOE0152z</strain>
    </source>
</reference>
<organism evidence="8 9">
    <name type="scientific">Tetradesmus obliquus</name>
    <name type="common">Green alga</name>
    <name type="synonym">Acutodesmus obliquus</name>
    <dbReference type="NCBI Taxonomy" id="3088"/>
    <lineage>
        <taxon>Eukaryota</taxon>
        <taxon>Viridiplantae</taxon>
        <taxon>Chlorophyta</taxon>
        <taxon>core chlorophytes</taxon>
        <taxon>Chlorophyceae</taxon>
        <taxon>CS clade</taxon>
        <taxon>Sphaeropleales</taxon>
        <taxon>Scenedesmaceae</taxon>
        <taxon>Tetradesmus</taxon>
    </lineage>
</organism>
<feature type="transmembrane region" description="Helical" evidence="6">
    <location>
        <begin position="290"/>
        <end position="307"/>
    </location>
</feature>
<feature type="transmembrane region" description="Helical" evidence="6">
    <location>
        <begin position="401"/>
        <end position="419"/>
    </location>
</feature>
<evidence type="ECO:0000313" key="9">
    <source>
        <dbReference type="Proteomes" id="UP001244341"/>
    </source>
</evidence>
<dbReference type="InterPro" id="IPR036259">
    <property type="entry name" value="MFS_trans_sf"/>
</dbReference>
<keyword evidence="2 6" id="KW-0812">Transmembrane</keyword>
<feature type="transmembrane region" description="Helical" evidence="6">
    <location>
        <begin position="510"/>
        <end position="531"/>
    </location>
</feature>
<evidence type="ECO:0000256" key="3">
    <source>
        <dbReference type="ARBA" id="ARBA00022989"/>
    </source>
</evidence>
<dbReference type="PANTHER" id="PTHR24064">
    <property type="entry name" value="SOLUTE CARRIER FAMILY 22 MEMBER"/>
    <property type="match status" value="1"/>
</dbReference>
<feature type="transmembrane region" description="Helical" evidence="6">
    <location>
        <begin position="340"/>
        <end position="361"/>
    </location>
</feature>
<gene>
    <name evidence="8" type="ORF">OEZ85_012244</name>
</gene>
<dbReference type="Proteomes" id="UP001244341">
    <property type="component" value="Chromosome 3b"/>
</dbReference>
<feature type="compositionally biased region" description="Basic and acidic residues" evidence="5">
    <location>
        <begin position="68"/>
        <end position="84"/>
    </location>
</feature>
<dbReference type="Gene3D" id="1.20.1250.20">
    <property type="entry name" value="MFS general substrate transporter like domains"/>
    <property type="match status" value="1"/>
</dbReference>
<evidence type="ECO:0000259" key="7">
    <source>
        <dbReference type="PROSITE" id="PS50850"/>
    </source>
</evidence>
<name>A0ABY8TSR8_TETOB</name>
<accession>A0ABY8TSR8</accession>
<feature type="transmembrane region" description="Helical" evidence="6">
    <location>
        <begin position="662"/>
        <end position="682"/>
    </location>
</feature>
<dbReference type="InterPro" id="IPR020846">
    <property type="entry name" value="MFS_dom"/>
</dbReference>